<name>A0A2P7R529_9GAMM</name>
<evidence type="ECO:0000313" key="2">
    <source>
        <dbReference type="Proteomes" id="UP000240243"/>
    </source>
</evidence>
<dbReference type="SUPFAM" id="SSF53448">
    <property type="entry name" value="Nucleotide-diphospho-sugar transferases"/>
    <property type="match status" value="1"/>
</dbReference>
<dbReference type="Gene3D" id="3.90.550.10">
    <property type="entry name" value="Spore Coat Polysaccharide Biosynthesis Protein SpsA, Chain A"/>
    <property type="match status" value="1"/>
</dbReference>
<reference evidence="1 2" key="1">
    <citation type="submission" date="2018-03" db="EMBL/GenBank/DDBJ databases">
        <title>The draft genome of Zobellella sp. 59N8.</title>
        <authorList>
            <person name="Liu L."/>
            <person name="Li L."/>
            <person name="Zhang X."/>
            <person name="Liang L."/>
            <person name="Wang T."/>
        </authorList>
    </citation>
    <scope>NUCLEOTIDE SEQUENCE [LARGE SCALE GENOMIC DNA]</scope>
    <source>
        <strain evidence="1 2">59N8</strain>
    </source>
</reference>
<keyword evidence="2" id="KW-1185">Reference proteome</keyword>
<dbReference type="GO" id="GO:0008781">
    <property type="term" value="F:N-acylneuraminate cytidylyltransferase activity"/>
    <property type="evidence" value="ECO:0007669"/>
    <property type="project" value="TreeGrafter"/>
</dbReference>
<keyword evidence="1" id="KW-0808">Transferase</keyword>
<dbReference type="EMBL" id="PXYG01000004">
    <property type="protein sequence ID" value="PSJ45307.1"/>
    <property type="molecule type" value="Genomic_DNA"/>
</dbReference>
<sequence length="229" mass="25939">MKIAVIPARGGSKRLPGKNIKLLAGKPLIVWSIEAALDSELFEHVYVSTDCEQIAQIAREAGAEVPFLRPEHLATDVATSNDVITHLVDYVEQYTHEIVSVVALLQPTSPLRRSSHIREAWQTFVEKEVDAVVSVCELEHPFQLCNKLGPDHSMLGFIRDNNNKRTQDLEVYYRLNGAIYFFKRNLVGNLAEIYSVPSCAYIMDKWSSVDIDDEFDFFFASAIAEHRVR</sequence>
<proteinExistence type="predicted"/>
<keyword evidence="1" id="KW-0548">Nucleotidyltransferase</keyword>
<dbReference type="PANTHER" id="PTHR21485">
    <property type="entry name" value="HAD SUPERFAMILY MEMBERS CMAS AND KDSC"/>
    <property type="match status" value="1"/>
</dbReference>
<dbReference type="RefSeq" id="WP_106729876.1">
    <property type="nucleotide sequence ID" value="NZ_PXYG01000004.1"/>
</dbReference>
<dbReference type="InterPro" id="IPR050793">
    <property type="entry name" value="CMP-NeuNAc_synthase"/>
</dbReference>
<evidence type="ECO:0000313" key="1">
    <source>
        <dbReference type="EMBL" id="PSJ45307.1"/>
    </source>
</evidence>
<dbReference type="OrthoDB" id="9805604at2"/>
<dbReference type="AlphaFoldDB" id="A0A2P7R529"/>
<dbReference type="Pfam" id="PF02348">
    <property type="entry name" value="CTP_transf_3"/>
    <property type="match status" value="1"/>
</dbReference>
<comment type="caution">
    <text evidence="1">The sequence shown here is derived from an EMBL/GenBank/DDBJ whole genome shotgun (WGS) entry which is preliminary data.</text>
</comment>
<dbReference type="CDD" id="cd02513">
    <property type="entry name" value="CMP-NeuAc_Synthase"/>
    <property type="match status" value="1"/>
</dbReference>
<gene>
    <name evidence="1" type="ORF">C7H85_11680</name>
</gene>
<accession>A0A2P7R529</accession>
<dbReference type="InterPro" id="IPR029044">
    <property type="entry name" value="Nucleotide-diphossugar_trans"/>
</dbReference>
<dbReference type="PANTHER" id="PTHR21485:SF6">
    <property type="entry name" value="N-ACYLNEURAMINATE CYTIDYLYLTRANSFERASE-RELATED"/>
    <property type="match status" value="1"/>
</dbReference>
<organism evidence="1 2">
    <name type="scientific">Zobellella endophytica</name>
    <dbReference type="NCBI Taxonomy" id="2116700"/>
    <lineage>
        <taxon>Bacteria</taxon>
        <taxon>Pseudomonadati</taxon>
        <taxon>Pseudomonadota</taxon>
        <taxon>Gammaproteobacteria</taxon>
        <taxon>Aeromonadales</taxon>
        <taxon>Aeromonadaceae</taxon>
        <taxon>Zobellella</taxon>
    </lineage>
</organism>
<dbReference type="InterPro" id="IPR003329">
    <property type="entry name" value="Cytidylyl_trans"/>
</dbReference>
<protein>
    <submittedName>
        <fullName evidence="1">Acylneuraminate cytidylyltransferase family protein</fullName>
    </submittedName>
</protein>
<dbReference type="Proteomes" id="UP000240243">
    <property type="component" value="Unassembled WGS sequence"/>
</dbReference>